<proteinExistence type="predicted"/>
<comment type="caution">
    <text evidence="1">The sequence shown here is derived from an EMBL/GenBank/DDBJ whole genome shotgun (WGS) entry which is preliminary data.</text>
</comment>
<dbReference type="EMBL" id="JACVVK020000065">
    <property type="protein sequence ID" value="KAK7496677.1"/>
    <property type="molecule type" value="Genomic_DNA"/>
</dbReference>
<accession>A0ABD0LCH0</accession>
<evidence type="ECO:0000313" key="1">
    <source>
        <dbReference type="EMBL" id="KAK7496677.1"/>
    </source>
</evidence>
<keyword evidence="2" id="KW-1185">Reference proteome</keyword>
<sequence length="107" mass="11533">MLDAVPCRTELTLSALSLASLDPQQSVLSEAWCGVVMRLLKPGWQGVMIYCFIIPTSDPIWSSANAAASCPAPHEALTPKWKLPILGRGSDRSVGYGQTPCGEFWPS</sequence>
<gene>
    <name evidence="1" type="ORF">BaRGS_00012084</name>
</gene>
<dbReference type="AlphaFoldDB" id="A0ABD0LCH0"/>
<reference evidence="1 2" key="1">
    <citation type="journal article" date="2023" name="Sci. Data">
        <title>Genome assembly of the Korean intertidal mud-creeper Batillaria attramentaria.</title>
        <authorList>
            <person name="Patra A.K."/>
            <person name="Ho P.T."/>
            <person name="Jun S."/>
            <person name="Lee S.J."/>
            <person name="Kim Y."/>
            <person name="Won Y.J."/>
        </authorList>
    </citation>
    <scope>NUCLEOTIDE SEQUENCE [LARGE SCALE GENOMIC DNA]</scope>
    <source>
        <strain evidence="1">Wonlab-2016</strain>
    </source>
</reference>
<dbReference type="Proteomes" id="UP001519460">
    <property type="component" value="Unassembled WGS sequence"/>
</dbReference>
<feature type="non-terminal residue" evidence="1">
    <location>
        <position position="107"/>
    </location>
</feature>
<organism evidence="1 2">
    <name type="scientific">Batillaria attramentaria</name>
    <dbReference type="NCBI Taxonomy" id="370345"/>
    <lineage>
        <taxon>Eukaryota</taxon>
        <taxon>Metazoa</taxon>
        <taxon>Spiralia</taxon>
        <taxon>Lophotrochozoa</taxon>
        <taxon>Mollusca</taxon>
        <taxon>Gastropoda</taxon>
        <taxon>Caenogastropoda</taxon>
        <taxon>Sorbeoconcha</taxon>
        <taxon>Cerithioidea</taxon>
        <taxon>Batillariidae</taxon>
        <taxon>Batillaria</taxon>
    </lineage>
</organism>
<protein>
    <submittedName>
        <fullName evidence="1">Uncharacterized protein</fullName>
    </submittedName>
</protein>
<name>A0ABD0LCH0_9CAEN</name>
<evidence type="ECO:0000313" key="2">
    <source>
        <dbReference type="Proteomes" id="UP001519460"/>
    </source>
</evidence>